<keyword evidence="3" id="KW-1185">Reference proteome</keyword>
<name>A0A1D3L1L0_9EURY</name>
<reference evidence="2 3" key="1">
    <citation type="submission" date="2016-08" db="EMBL/GenBank/DDBJ databases">
        <authorList>
            <person name="Seilhamer J.J."/>
        </authorList>
    </citation>
    <scope>NUCLEOTIDE SEQUENCE [LARGE SCALE GENOMIC DNA]</scope>
    <source>
        <strain evidence="2">Buetzberg</strain>
    </source>
</reference>
<dbReference type="KEGG" id="mcub:MCBB_0951"/>
<accession>A0A1D3L1L0</accession>
<dbReference type="OrthoDB" id="57427at2157"/>
<dbReference type="PROSITE" id="PS00198">
    <property type="entry name" value="4FE4S_FER_1"/>
    <property type="match status" value="1"/>
</dbReference>
<sequence>MVNDKKGCCEGTEYKEEPIKNSEENENCCCGNESTANNPEKPEVTPDCGCGSGNDDVEEDAGCGCGCGATEYPDESLINNPDKPKVIADDNFIKEFEDVAHSKGIKSIGYTQLTPELLIKDKFIQYPSVIVLTIEMSKELIETAPGDKTQELNDAHYAKLGNLTYELSDYLRQNGYATEVAHPYGGVVKFSALGQKAGMGFIGQSGLLITPEVGPRQKISAIFVSIANLPIKDENEHAWIPEYCEKCGKCIKACPEKALIEKETCCGGKEVEFIQKVCIGCSQGCTYCIEACPFDEKGYDHVKNKFDKMNAKLKEKQNKKFKPELWNNWAEQNSQMFAGLVNGATIAISMIQNEEKLILLEKADHNLNVTIKELKELERPVADLMFLIDEKDIKEILNDTASIKFIDMLSSGKIKVYGFISQTQLIDKGYMAFLNRLGLSLGGGGCCC</sequence>
<dbReference type="InterPro" id="IPR017900">
    <property type="entry name" value="4Fe4S_Fe_S_CS"/>
</dbReference>
<dbReference type="Gene3D" id="3.30.70.20">
    <property type="match status" value="1"/>
</dbReference>
<dbReference type="AlphaFoldDB" id="A0A1D3L1L0"/>
<dbReference type="EMBL" id="LT607756">
    <property type="protein sequence ID" value="SCG85511.1"/>
    <property type="molecule type" value="Genomic_DNA"/>
</dbReference>
<dbReference type="PROSITE" id="PS51379">
    <property type="entry name" value="4FE4S_FER_2"/>
    <property type="match status" value="2"/>
</dbReference>
<dbReference type="Pfam" id="PF00037">
    <property type="entry name" value="Fer4"/>
    <property type="match status" value="1"/>
</dbReference>
<dbReference type="GeneID" id="41191660"/>
<proteinExistence type="predicted"/>
<dbReference type="SUPFAM" id="SSF54862">
    <property type="entry name" value="4Fe-4S ferredoxins"/>
    <property type="match status" value="1"/>
</dbReference>
<dbReference type="PATRIC" id="fig|129848.4.peg.956"/>
<dbReference type="Proteomes" id="UP000094707">
    <property type="component" value="Chromosome I"/>
</dbReference>
<organism evidence="2 3">
    <name type="scientific">Methanobacterium congolense</name>
    <dbReference type="NCBI Taxonomy" id="118062"/>
    <lineage>
        <taxon>Archaea</taxon>
        <taxon>Methanobacteriati</taxon>
        <taxon>Methanobacteriota</taxon>
        <taxon>Methanomada group</taxon>
        <taxon>Methanobacteria</taxon>
        <taxon>Methanobacteriales</taxon>
        <taxon>Methanobacteriaceae</taxon>
        <taxon>Methanobacterium</taxon>
    </lineage>
</organism>
<dbReference type="STRING" id="118062.MCBB_0951"/>
<feature type="domain" description="4Fe-4S ferredoxin-type" evidence="1">
    <location>
        <begin position="269"/>
        <end position="302"/>
    </location>
</feature>
<evidence type="ECO:0000313" key="2">
    <source>
        <dbReference type="EMBL" id="SCG85511.1"/>
    </source>
</evidence>
<gene>
    <name evidence="2" type="ORF">MCBB_0951</name>
</gene>
<evidence type="ECO:0000313" key="3">
    <source>
        <dbReference type="Proteomes" id="UP000094707"/>
    </source>
</evidence>
<dbReference type="GO" id="GO:0016491">
    <property type="term" value="F:oxidoreductase activity"/>
    <property type="evidence" value="ECO:0007669"/>
    <property type="project" value="UniProtKB-ARBA"/>
</dbReference>
<dbReference type="InterPro" id="IPR017896">
    <property type="entry name" value="4Fe4S_Fe-S-bd"/>
</dbReference>
<dbReference type="PANTHER" id="PTHR42827:SF1">
    <property type="entry name" value="IRON-SULFUR CLUSTER-BINDING PROTEIN"/>
    <property type="match status" value="1"/>
</dbReference>
<dbReference type="PANTHER" id="PTHR42827">
    <property type="entry name" value="IRON-SULFUR CLUSTER-BINDING PROTEIN-RELATED"/>
    <property type="match status" value="1"/>
</dbReference>
<feature type="domain" description="4Fe-4S ferredoxin-type" evidence="1">
    <location>
        <begin position="235"/>
        <end position="264"/>
    </location>
</feature>
<dbReference type="RefSeq" id="WP_071906663.1">
    <property type="nucleotide sequence ID" value="NZ_LT607756.1"/>
</dbReference>
<evidence type="ECO:0000259" key="1">
    <source>
        <dbReference type="PROSITE" id="PS51379"/>
    </source>
</evidence>
<protein>
    <submittedName>
        <fullName evidence="2">4Fe-4S ferredoxin</fullName>
    </submittedName>
</protein>